<dbReference type="InterPro" id="IPR029063">
    <property type="entry name" value="SAM-dependent_MTases_sf"/>
</dbReference>
<feature type="domain" description="Methyltransferase" evidence="3">
    <location>
        <begin position="55"/>
        <end position="146"/>
    </location>
</feature>
<keyword evidence="5" id="KW-1185">Reference proteome</keyword>
<sequence length="235" mass="26020">MSSSSDTPESIVEHAYNHITEWYLEWVQTQKSPRQRYTQLLLDHLPQPQEAPRSILDLGCGPGIPTLQTLLTAGFRVTANDISPSQLALARTRCPTATFLPGDMTTLTFAPHTFDAAVSFYTLFHLPRAKLQPMLAGIYDWLKPGGIFAFNLATLDEEEIHGEFLGYGMFWSSFGVERNRGVLAEVGFEVLREEVLKAGEGGGERGANGEGGLEEGDPDFEAEFMWVLVRKPGVE</sequence>
<proteinExistence type="predicted"/>
<dbReference type="EMBL" id="KZ825827">
    <property type="protein sequence ID" value="PYH97228.1"/>
    <property type="molecule type" value="Genomic_DNA"/>
</dbReference>
<dbReference type="GO" id="GO:0008168">
    <property type="term" value="F:methyltransferase activity"/>
    <property type="evidence" value="ECO:0007669"/>
    <property type="project" value="UniProtKB-KW"/>
</dbReference>
<dbReference type="InterPro" id="IPR041698">
    <property type="entry name" value="Methyltransf_25"/>
</dbReference>
<dbReference type="Proteomes" id="UP000247810">
    <property type="component" value="Unassembled WGS sequence"/>
</dbReference>
<name>A0A319E934_9EURO</name>
<protein>
    <submittedName>
        <fullName evidence="4">Putative O-methyltransferase</fullName>
    </submittedName>
</protein>
<dbReference type="STRING" id="1448320.A0A319E934"/>
<dbReference type="OrthoDB" id="540004at2759"/>
<evidence type="ECO:0000313" key="5">
    <source>
        <dbReference type="Proteomes" id="UP000247810"/>
    </source>
</evidence>
<dbReference type="Pfam" id="PF13649">
    <property type="entry name" value="Methyltransf_25"/>
    <property type="match status" value="1"/>
</dbReference>
<dbReference type="CDD" id="cd02440">
    <property type="entry name" value="AdoMet_MTases"/>
    <property type="match status" value="1"/>
</dbReference>
<dbReference type="AlphaFoldDB" id="A0A319E934"/>
<dbReference type="GO" id="GO:0032259">
    <property type="term" value="P:methylation"/>
    <property type="evidence" value="ECO:0007669"/>
    <property type="project" value="UniProtKB-KW"/>
</dbReference>
<keyword evidence="1 4" id="KW-0489">Methyltransferase</keyword>
<gene>
    <name evidence="4" type="ORF">BO71DRAFT_373783</name>
</gene>
<keyword evidence="2 4" id="KW-0808">Transferase</keyword>
<dbReference type="PANTHER" id="PTHR43861:SF1">
    <property type="entry name" value="TRANS-ACONITATE 2-METHYLTRANSFERASE"/>
    <property type="match status" value="1"/>
</dbReference>
<dbReference type="PANTHER" id="PTHR43861">
    <property type="entry name" value="TRANS-ACONITATE 2-METHYLTRANSFERASE-RELATED"/>
    <property type="match status" value="1"/>
</dbReference>
<evidence type="ECO:0000256" key="2">
    <source>
        <dbReference type="ARBA" id="ARBA00022679"/>
    </source>
</evidence>
<evidence type="ECO:0000259" key="3">
    <source>
        <dbReference type="Pfam" id="PF13649"/>
    </source>
</evidence>
<evidence type="ECO:0000313" key="4">
    <source>
        <dbReference type="EMBL" id="PYH97228.1"/>
    </source>
</evidence>
<accession>A0A319E934</accession>
<organism evidence="4 5">
    <name type="scientific">Aspergillus ellipticus CBS 707.79</name>
    <dbReference type="NCBI Taxonomy" id="1448320"/>
    <lineage>
        <taxon>Eukaryota</taxon>
        <taxon>Fungi</taxon>
        <taxon>Dikarya</taxon>
        <taxon>Ascomycota</taxon>
        <taxon>Pezizomycotina</taxon>
        <taxon>Eurotiomycetes</taxon>
        <taxon>Eurotiomycetidae</taxon>
        <taxon>Eurotiales</taxon>
        <taxon>Aspergillaceae</taxon>
        <taxon>Aspergillus</taxon>
        <taxon>Aspergillus subgen. Circumdati</taxon>
    </lineage>
</organism>
<dbReference type="VEuPathDB" id="FungiDB:BO71DRAFT_373783"/>
<reference evidence="4 5" key="1">
    <citation type="submission" date="2018-02" db="EMBL/GenBank/DDBJ databases">
        <title>The genomes of Aspergillus section Nigri reveals drivers in fungal speciation.</title>
        <authorList>
            <consortium name="DOE Joint Genome Institute"/>
            <person name="Vesth T.C."/>
            <person name="Nybo J."/>
            <person name="Theobald S."/>
            <person name="Brandl J."/>
            <person name="Frisvad J.C."/>
            <person name="Nielsen K.F."/>
            <person name="Lyhne E.K."/>
            <person name="Kogle M.E."/>
            <person name="Kuo A."/>
            <person name="Riley R."/>
            <person name="Clum A."/>
            <person name="Nolan M."/>
            <person name="Lipzen A."/>
            <person name="Salamov A."/>
            <person name="Henrissat B."/>
            <person name="Wiebenga A."/>
            <person name="De vries R.P."/>
            <person name="Grigoriev I.V."/>
            <person name="Mortensen U.H."/>
            <person name="Andersen M.R."/>
            <person name="Baker S.E."/>
        </authorList>
    </citation>
    <scope>NUCLEOTIDE SEQUENCE [LARGE SCALE GENOMIC DNA]</scope>
    <source>
        <strain evidence="4 5">CBS 707.79</strain>
    </source>
</reference>
<dbReference type="Gene3D" id="3.40.50.150">
    <property type="entry name" value="Vaccinia Virus protein VP39"/>
    <property type="match status" value="1"/>
</dbReference>
<dbReference type="SUPFAM" id="SSF53335">
    <property type="entry name" value="S-adenosyl-L-methionine-dependent methyltransferases"/>
    <property type="match status" value="1"/>
</dbReference>
<evidence type="ECO:0000256" key="1">
    <source>
        <dbReference type="ARBA" id="ARBA00022603"/>
    </source>
</evidence>